<gene>
    <name evidence="2" type="ORF">SSE37_05917</name>
</gene>
<reference evidence="2 3" key="1">
    <citation type="submission" date="2006-06" db="EMBL/GenBank/DDBJ databases">
        <authorList>
            <person name="Moran M.A."/>
            <person name="Ferriera S."/>
            <person name="Johnson J."/>
            <person name="Kravitz S."/>
            <person name="Beeson K."/>
            <person name="Sutton G."/>
            <person name="Rogers Y.-H."/>
            <person name="Friedman R."/>
            <person name="Frazier M."/>
            <person name="Venter J.C."/>
        </authorList>
    </citation>
    <scope>NUCLEOTIDE SEQUENCE [LARGE SCALE GENOMIC DNA]</scope>
    <source>
        <strain evidence="2 3">E-37</strain>
    </source>
</reference>
<evidence type="ECO:0000259" key="1">
    <source>
        <dbReference type="Pfam" id="PF13340"/>
    </source>
</evidence>
<evidence type="ECO:0000313" key="3">
    <source>
        <dbReference type="Proteomes" id="UP000005713"/>
    </source>
</evidence>
<comment type="caution">
    <text evidence="2">The sequence shown here is derived from an EMBL/GenBank/DDBJ whole genome shotgun (WGS) entry which is preliminary data.</text>
</comment>
<dbReference type="EMBL" id="AAYA01000018">
    <property type="protein sequence ID" value="EBA06168.1"/>
    <property type="molecule type" value="Genomic_DNA"/>
</dbReference>
<evidence type="ECO:0000313" key="2">
    <source>
        <dbReference type="EMBL" id="EBA06168.1"/>
    </source>
</evidence>
<protein>
    <submittedName>
        <fullName evidence="2">Transposase orfA IS5 family element</fullName>
    </submittedName>
</protein>
<dbReference type="Proteomes" id="UP000005713">
    <property type="component" value="Unassembled WGS sequence"/>
</dbReference>
<proteinExistence type="predicted"/>
<dbReference type="AlphaFoldDB" id="A3K9M4"/>
<feature type="domain" description="Insertion element IS402-like" evidence="1">
    <location>
        <begin position="10"/>
        <end position="62"/>
    </location>
</feature>
<dbReference type="Pfam" id="PF13340">
    <property type="entry name" value="DUF4096"/>
    <property type="match status" value="1"/>
</dbReference>
<accession>A3K9M4</accession>
<sequence>MVTMSDLICLSDAQMARLEPCFLMSDGEPLVDDRCVLNGITFINRNGLRWRDTPREYGPHKTL</sequence>
<keyword evidence="3" id="KW-1185">Reference proteome</keyword>
<organism evidence="2 3">
    <name type="scientific">Sagittula stellata (strain ATCC 700073 / DSM 11524 / E-37)</name>
    <dbReference type="NCBI Taxonomy" id="388399"/>
    <lineage>
        <taxon>Bacteria</taxon>
        <taxon>Pseudomonadati</taxon>
        <taxon>Pseudomonadota</taxon>
        <taxon>Alphaproteobacteria</taxon>
        <taxon>Rhodobacterales</taxon>
        <taxon>Roseobacteraceae</taxon>
        <taxon>Sagittula</taxon>
    </lineage>
</organism>
<dbReference type="InterPro" id="IPR025161">
    <property type="entry name" value="IS402-like_dom"/>
</dbReference>
<dbReference type="eggNOG" id="COG3293">
    <property type="taxonomic scope" value="Bacteria"/>
</dbReference>
<name>A3K9M4_SAGS3</name>